<evidence type="ECO:0000313" key="2">
    <source>
        <dbReference type="EMBL" id="ATU83864.1"/>
    </source>
</evidence>
<dbReference type="Proteomes" id="UP000267516">
    <property type="component" value="Segment"/>
</dbReference>
<sequence>MFLKNLITENVPSVFFCTYLTSGQDFNLAKFIGEGSTLKYALSVKSSNSIFLWKTKQSCFALHILDAILAVTFLSKYL</sequence>
<organism evidence="1 3">
    <name type="scientific">White spot syndrome virus</name>
    <dbReference type="NCBI Taxonomy" id="342409"/>
    <lineage>
        <taxon>Viruses</taxon>
        <taxon>Viruses incertae sedis</taxon>
        <taxon>Naldaviricetes</taxon>
        <taxon>Nimaviridae</taxon>
        <taxon>Whispovirus</taxon>
    </lineage>
</organism>
<reference evidence="1" key="1">
    <citation type="submission" date="2012-08" db="EMBL/GenBank/DDBJ databases">
        <title>Cassytha pubescens and C. glabella (Lauraceae) are not disjunctly distributed between Australia and the Ryukyu Archipelago of Japan - evidence from morphological and molecular data.</title>
        <authorList>
            <person name="Kokubugata G."/>
            <person name="Nakamura K."/>
            <person name="Forster P.I."/>
            <person name="Wilson G.W."/>
            <person name="Holland A.E."/>
            <person name="Hirayama Y."/>
            <person name="Yokota M."/>
        </authorList>
    </citation>
    <scope>NUCLEOTIDE SEQUENCE</scope>
    <source>
        <strain evidence="1">K-LV1</strain>
    </source>
</reference>
<dbReference type="EMBL" id="JX515788">
    <property type="protein sequence ID" value="AFX59765.1"/>
    <property type="molecule type" value="Genomic_DNA"/>
</dbReference>
<gene>
    <name evidence="1" type="ORF">wssv_03880</name>
</gene>
<dbReference type="Proteomes" id="UP000277283">
    <property type="component" value="Segment"/>
</dbReference>
<evidence type="ECO:0000313" key="3">
    <source>
        <dbReference type="Proteomes" id="UP000277283"/>
    </source>
</evidence>
<name>K7WK89_9VIRU</name>
<protein>
    <submittedName>
        <fullName evidence="2">ORF917</fullName>
    </submittedName>
    <submittedName>
        <fullName evidence="1">Wsv388</fullName>
    </submittedName>
</protein>
<reference evidence="2" key="3">
    <citation type="journal article" date="2018" name="Aquaculture">
        <title>Complete genome sequence of a white spot syndrome virus associated with a disease incursion in Australia.</title>
        <authorList>
            <person name="Oakey J."/>
            <person name="Smith C.S."/>
        </authorList>
    </citation>
    <scope>NUCLEOTIDE SEQUENCE [LARGE SCALE GENOMIC DNA]</scope>
    <source>
        <strain evidence="2">WSSV-AU</strain>
    </source>
</reference>
<evidence type="ECO:0000313" key="1">
    <source>
        <dbReference type="EMBL" id="AFX59765.1"/>
    </source>
</evidence>
<dbReference type="EMBL" id="MF768985">
    <property type="protein sequence ID" value="ATU83864.1"/>
    <property type="molecule type" value="Genomic_DNA"/>
</dbReference>
<proteinExistence type="predicted"/>
<reference evidence="3" key="2">
    <citation type="submission" date="2012-08" db="EMBL/GenBank/DDBJ databases">
        <authorList>
            <person name="Choi T.-J."/>
        </authorList>
    </citation>
    <scope>NUCLEOTIDE SEQUENCE [LARGE SCALE GENOMIC DNA]</scope>
    <source>
        <strain evidence="3">K-LV1</strain>
    </source>
</reference>
<accession>K7WK89</accession>